<evidence type="ECO:0000313" key="4">
    <source>
        <dbReference type="Proteomes" id="UP000005756"/>
    </source>
</evidence>
<gene>
    <name evidence="3" type="ORF">KUC_2161</name>
</gene>
<reference evidence="3 4" key="1">
    <citation type="submission" date="2011-10" db="EMBL/GenBank/DDBJ databases">
        <authorList>
            <person name="Quillaguamn J."/>
            <person name="Guzmn D."/>
            <person name="Balderrama-Subieta A."/>
            <person name="Cardona-Ortuo C."/>
            <person name="Guevara-Martnez M."/>
            <person name="Callisaya-Quispe N."/>
        </authorList>
    </citation>
    <scope>NUCLEOTIDE SEQUENCE [LARGE SCALE GENOMIC DNA]</scope>
    <source>
        <strain evidence="3 4">LC1</strain>
    </source>
</reference>
<dbReference type="AlphaFoldDB" id="A0A7U9C2T7"/>
<feature type="region of interest" description="Disordered" evidence="1">
    <location>
        <begin position="171"/>
        <end position="197"/>
    </location>
</feature>
<evidence type="ECO:0000256" key="1">
    <source>
        <dbReference type="SAM" id="MobiDB-lite"/>
    </source>
</evidence>
<name>A0A7U9C2T7_9GAMM</name>
<dbReference type="Proteomes" id="UP000005756">
    <property type="component" value="Unassembled WGS sequence"/>
</dbReference>
<evidence type="ECO:0008006" key="5">
    <source>
        <dbReference type="Google" id="ProtNLM"/>
    </source>
</evidence>
<accession>A0A7U9C2T7</accession>
<feature type="transmembrane region" description="Helical" evidence="2">
    <location>
        <begin position="12"/>
        <end position="29"/>
    </location>
</feature>
<protein>
    <recommendedName>
        <fullName evidence="5">Preprotein translocase subunit YajC</fullName>
    </recommendedName>
</protein>
<dbReference type="EMBL" id="JH393258">
    <property type="protein sequence ID" value="EHJ92216.1"/>
    <property type="molecule type" value="Genomic_DNA"/>
</dbReference>
<evidence type="ECO:0000256" key="2">
    <source>
        <dbReference type="SAM" id="Phobius"/>
    </source>
</evidence>
<proteinExistence type="predicted"/>
<sequence>MAHVEGNVEMDWIIIVFILMLVIAPVMWLKPSPRQKRQQVLRSQIAKQGVSIKLEKPPLHYFRGTMPAYRWHFCQEGPGPDFLLVRDSNASEALEPYYAGWRWRIAPLRPLPDNAAIPLKALLERLPQDALVVQSTPYALTLWWWESQTAERFATYLPEFQQLRESLRGRADQPFSQPLKGTEQASSTVSDQDAGLS</sequence>
<keyword evidence="2" id="KW-0812">Transmembrane</keyword>
<keyword evidence="2" id="KW-1133">Transmembrane helix</keyword>
<keyword evidence="2" id="KW-0472">Membrane</keyword>
<evidence type="ECO:0000313" key="3">
    <source>
        <dbReference type="EMBL" id="EHJ92216.1"/>
    </source>
</evidence>
<organism evidence="3 4">
    <name type="scientific">Vreelandella boliviensis LC1</name>
    <dbReference type="NCBI Taxonomy" id="1072583"/>
    <lineage>
        <taxon>Bacteria</taxon>
        <taxon>Pseudomonadati</taxon>
        <taxon>Pseudomonadota</taxon>
        <taxon>Gammaproteobacteria</taxon>
        <taxon>Oceanospirillales</taxon>
        <taxon>Halomonadaceae</taxon>
        <taxon>Vreelandella</taxon>
    </lineage>
</organism>